<reference evidence="1" key="1">
    <citation type="journal article" date="2023" name="Mol. Biol. Evol.">
        <title>Third-Generation Sequencing Reveals the Adaptive Role of the Epigenome in Three Deep-Sea Polychaetes.</title>
        <authorList>
            <person name="Perez M."/>
            <person name="Aroh O."/>
            <person name="Sun Y."/>
            <person name="Lan Y."/>
            <person name="Juniper S.K."/>
            <person name="Young C.R."/>
            <person name="Angers B."/>
            <person name="Qian P.Y."/>
        </authorList>
    </citation>
    <scope>NUCLEOTIDE SEQUENCE</scope>
    <source>
        <strain evidence="1">R07B-5</strain>
    </source>
</reference>
<sequence length="109" mass="13008">MPLGNSGARQVRRHNRLLQACNILLNNNRFICSNITSKWLRSRHRRQSLRFHRRLQQRLHSQPALHPIPRVAVLPQHPHLFNPQRLRMNGLRCHLNPHQPRSPRLKLVQ</sequence>
<name>A0AAD9L3G6_RIDPI</name>
<protein>
    <submittedName>
        <fullName evidence="1">Uncharacterized protein</fullName>
    </submittedName>
</protein>
<evidence type="ECO:0000313" key="1">
    <source>
        <dbReference type="EMBL" id="KAK2181768.1"/>
    </source>
</evidence>
<gene>
    <name evidence="1" type="ORF">NP493_382g00011</name>
</gene>
<dbReference type="Proteomes" id="UP001209878">
    <property type="component" value="Unassembled WGS sequence"/>
</dbReference>
<comment type="caution">
    <text evidence="1">The sequence shown here is derived from an EMBL/GenBank/DDBJ whole genome shotgun (WGS) entry which is preliminary data.</text>
</comment>
<keyword evidence="2" id="KW-1185">Reference proteome</keyword>
<proteinExistence type="predicted"/>
<accession>A0AAD9L3G6</accession>
<dbReference type="AlphaFoldDB" id="A0AAD9L3G6"/>
<dbReference type="EMBL" id="JAODUO010000382">
    <property type="protein sequence ID" value="KAK2181768.1"/>
    <property type="molecule type" value="Genomic_DNA"/>
</dbReference>
<evidence type="ECO:0000313" key="2">
    <source>
        <dbReference type="Proteomes" id="UP001209878"/>
    </source>
</evidence>
<organism evidence="1 2">
    <name type="scientific">Ridgeia piscesae</name>
    <name type="common">Tubeworm</name>
    <dbReference type="NCBI Taxonomy" id="27915"/>
    <lineage>
        <taxon>Eukaryota</taxon>
        <taxon>Metazoa</taxon>
        <taxon>Spiralia</taxon>
        <taxon>Lophotrochozoa</taxon>
        <taxon>Annelida</taxon>
        <taxon>Polychaeta</taxon>
        <taxon>Sedentaria</taxon>
        <taxon>Canalipalpata</taxon>
        <taxon>Sabellida</taxon>
        <taxon>Siboglinidae</taxon>
        <taxon>Ridgeia</taxon>
    </lineage>
</organism>